<reference evidence="3 4" key="2">
    <citation type="journal article" date="2010" name="Stand. Genomic Sci.">
        <title>Complete genome sequence of Desulfohalobium retbaense type strain (HR(100)).</title>
        <authorList>
            <person name="Spring S."/>
            <person name="Nolan M."/>
            <person name="Lapidus A."/>
            <person name="Glavina Del Rio T."/>
            <person name="Copeland A."/>
            <person name="Tice H."/>
            <person name="Cheng J.F."/>
            <person name="Lucas S."/>
            <person name="Land M."/>
            <person name="Chen F."/>
            <person name="Bruce D."/>
            <person name="Goodwin L."/>
            <person name="Pitluck S."/>
            <person name="Ivanova N."/>
            <person name="Mavromatis K."/>
            <person name="Mikhailova N."/>
            <person name="Pati A."/>
            <person name="Chen A."/>
            <person name="Palaniappan K."/>
            <person name="Hauser L."/>
            <person name="Chang Y.J."/>
            <person name="Jeffries C.D."/>
            <person name="Munk C."/>
            <person name="Kiss H."/>
            <person name="Chain P."/>
            <person name="Han C."/>
            <person name="Brettin T."/>
            <person name="Detter J.C."/>
            <person name="Schuler E."/>
            <person name="Goker M."/>
            <person name="Rohde M."/>
            <person name="Bristow J."/>
            <person name="Eisen J.A."/>
            <person name="Markowitz V."/>
            <person name="Hugenholtz P."/>
            <person name="Kyrpides N.C."/>
            <person name="Klenk H.P."/>
        </authorList>
    </citation>
    <scope>NUCLEOTIDE SEQUENCE [LARGE SCALE GENOMIC DNA]</scope>
    <source>
        <strain evidence="3 4">DSM 5692</strain>
    </source>
</reference>
<sequence length="237" mass="26890">MYETIAEDERFLCIHKDPGVDCHTDNGSSGVIRAVQSAYRIRLFPLHRLDKVTSGLLLLAKDRETARSMGELFSAHRIDKFYLALSAKRPRKKQGTVIGDMRRSRRGTWRLERSRENPAVTQFVSRAWSGGKRAFLLRPQSGKTHQLRVALKSLGAPILGDPLYGPRNHSQDRCYLHAMAVSFELDGERYSFWTPPRHGEHFLDPDGSEVLAAWSRPEELAWPRIPGSGQPSWTAGR</sequence>
<evidence type="ECO:0000313" key="4">
    <source>
        <dbReference type="Proteomes" id="UP000001052"/>
    </source>
</evidence>
<reference evidence="4" key="1">
    <citation type="submission" date="2009-09" db="EMBL/GenBank/DDBJ databases">
        <title>The complete chromosome of Desulfohalobium retbaense DSM 5692.</title>
        <authorList>
            <consortium name="US DOE Joint Genome Institute (JGI-PGF)"/>
            <person name="Lucas S."/>
            <person name="Copeland A."/>
            <person name="Lapidus A."/>
            <person name="Glavina del Rio T."/>
            <person name="Dalin E."/>
            <person name="Tice H."/>
            <person name="Bruce D."/>
            <person name="Goodwin L."/>
            <person name="Pitluck S."/>
            <person name="Kyrpides N."/>
            <person name="Mavromatis K."/>
            <person name="Ivanova N."/>
            <person name="Mikhailova N."/>
            <person name="Munk A.C."/>
            <person name="Brettin T."/>
            <person name="Detter J.C."/>
            <person name="Han C."/>
            <person name="Tapia R."/>
            <person name="Larimer F."/>
            <person name="Land M."/>
            <person name="Hauser L."/>
            <person name="Markowitz V."/>
            <person name="Cheng J.-F."/>
            <person name="Hugenholtz P."/>
            <person name="Woyke T."/>
            <person name="Wu D."/>
            <person name="Spring S."/>
            <person name="Klenk H.-P."/>
            <person name="Eisen J.A."/>
        </authorList>
    </citation>
    <scope>NUCLEOTIDE SEQUENCE [LARGE SCALE GENOMIC DNA]</scope>
    <source>
        <strain evidence="4">DSM 5692</strain>
    </source>
</reference>
<dbReference type="InterPro" id="IPR006224">
    <property type="entry name" value="PsdUridine_synth_RluA-like_CS"/>
</dbReference>
<comment type="similarity">
    <text evidence="1">Belongs to the pseudouridine synthase RluA family.</text>
</comment>
<dbReference type="InterPro" id="IPR006145">
    <property type="entry name" value="PsdUridine_synth_RsuA/RluA"/>
</dbReference>
<dbReference type="PANTHER" id="PTHR21600:SF87">
    <property type="entry name" value="RNA PSEUDOURIDYLATE SYNTHASE DOMAIN-CONTAINING PROTEIN 1"/>
    <property type="match status" value="1"/>
</dbReference>
<dbReference type="OrthoDB" id="128480at2"/>
<evidence type="ECO:0000256" key="1">
    <source>
        <dbReference type="ARBA" id="ARBA00010876"/>
    </source>
</evidence>
<dbReference type="Proteomes" id="UP000001052">
    <property type="component" value="Chromosome"/>
</dbReference>
<dbReference type="InterPro" id="IPR020103">
    <property type="entry name" value="PsdUridine_synth_cat_dom_sf"/>
</dbReference>
<name>C8X2D1_DESRD</name>
<dbReference type="Pfam" id="PF00849">
    <property type="entry name" value="PseudoU_synth_2"/>
    <property type="match status" value="1"/>
</dbReference>
<dbReference type="STRING" id="485915.Dret_1290"/>
<dbReference type="HOGENOM" id="CLU_016902_6_0_7"/>
<dbReference type="InterPro" id="IPR006508">
    <property type="entry name" value="PsdUridine_synth_RluA-like"/>
</dbReference>
<dbReference type="eggNOG" id="COG0564">
    <property type="taxonomic scope" value="Bacteria"/>
</dbReference>
<keyword evidence="4" id="KW-1185">Reference proteome</keyword>
<evidence type="ECO:0000313" key="3">
    <source>
        <dbReference type="EMBL" id="ACV68578.1"/>
    </source>
</evidence>
<proteinExistence type="inferred from homology"/>
<dbReference type="SUPFAM" id="SSF55120">
    <property type="entry name" value="Pseudouridine synthase"/>
    <property type="match status" value="1"/>
</dbReference>
<dbReference type="InterPro" id="IPR050188">
    <property type="entry name" value="RluA_PseudoU_synthase"/>
</dbReference>
<dbReference type="NCBIfam" id="TIGR01621">
    <property type="entry name" value="RluA-like"/>
    <property type="match status" value="1"/>
</dbReference>
<dbReference type="PANTHER" id="PTHR21600">
    <property type="entry name" value="MITOCHONDRIAL RNA PSEUDOURIDINE SYNTHASE"/>
    <property type="match status" value="1"/>
</dbReference>
<dbReference type="GO" id="GO:0000455">
    <property type="term" value="P:enzyme-directed rRNA pseudouridine synthesis"/>
    <property type="evidence" value="ECO:0007669"/>
    <property type="project" value="TreeGrafter"/>
</dbReference>
<accession>C8X2D1</accession>
<dbReference type="GO" id="GO:0009982">
    <property type="term" value="F:pseudouridine synthase activity"/>
    <property type="evidence" value="ECO:0007669"/>
    <property type="project" value="InterPro"/>
</dbReference>
<dbReference type="EMBL" id="CP001734">
    <property type="protein sequence ID" value="ACV68578.1"/>
    <property type="molecule type" value="Genomic_DNA"/>
</dbReference>
<dbReference type="CDD" id="cd02869">
    <property type="entry name" value="PseudoU_synth_RluA_like"/>
    <property type="match status" value="1"/>
</dbReference>
<dbReference type="GO" id="GO:0003723">
    <property type="term" value="F:RNA binding"/>
    <property type="evidence" value="ECO:0007669"/>
    <property type="project" value="InterPro"/>
</dbReference>
<protein>
    <submittedName>
        <fullName evidence="3">Pseudouridine synthase Rlu family protein, TIGR01621</fullName>
    </submittedName>
</protein>
<feature type="domain" description="Pseudouridine synthase RsuA/RluA-like" evidence="2">
    <location>
        <begin position="11"/>
        <end position="152"/>
    </location>
</feature>
<dbReference type="AlphaFoldDB" id="C8X2D1"/>
<dbReference type="PROSITE" id="PS01129">
    <property type="entry name" value="PSI_RLU"/>
    <property type="match status" value="1"/>
</dbReference>
<evidence type="ECO:0000259" key="2">
    <source>
        <dbReference type="Pfam" id="PF00849"/>
    </source>
</evidence>
<dbReference type="GO" id="GO:0140098">
    <property type="term" value="F:catalytic activity, acting on RNA"/>
    <property type="evidence" value="ECO:0007669"/>
    <property type="project" value="UniProtKB-ARBA"/>
</dbReference>
<gene>
    <name evidence="3" type="ordered locus">Dret_1290</name>
</gene>
<dbReference type="Gene3D" id="3.30.2350.10">
    <property type="entry name" value="Pseudouridine synthase"/>
    <property type="match status" value="1"/>
</dbReference>
<dbReference type="RefSeq" id="WP_015751725.1">
    <property type="nucleotide sequence ID" value="NC_013223.1"/>
</dbReference>
<organism evidence="3 4">
    <name type="scientific">Desulfohalobium retbaense (strain ATCC 49708 / DSM 5692 / JCM 16813 / HR100)</name>
    <dbReference type="NCBI Taxonomy" id="485915"/>
    <lineage>
        <taxon>Bacteria</taxon>
        <taxon>Pseudomonadati</taxon>
        <taxon>Thermodesulfobacteriota</taxon>
        <taxon>Desulfovibrionia</taxon>
        <taxon>Desulfovibrionales</taxon>
        <taxon>Desulfohalobiaceae</taxon>
        <taxon>Desulfohalobium</taxon>
    </lineage>
</organism>
<dbReference type="KEGG" id="drt:Dret_1290"/>